<keyword evidence="2" id="KW-1185">Reference proteome</keyword>
<dbReference type="Proteomes" id="UP001595796">
    <property type="component" value="Unassembled WGS sequence"/>
</dbReference>
<gene>
    <name evidence="1" type="ORF">ACFPFW_13450</name>
</gene>
<reference evidence="2" key="1">
    <citation type="journal article" date="2019" name="Int. J. Syst. Evol. Microbiol.">
        <title>The Global Catalogue of Microorganisms (GCM) 10K type strain sequencing project: providing services to taxonomists for standard genome sequencing and annotation.</title>
        <authorList>
            <consortium name="The Broad Institute Genomics Platform"/>
            <consortium name="The Broad Institute Genome Sequencing Center for Infectious Disease"/>
            <person name="Wu L."/>
            <person name="Ma J."/>
        </authorList>
    </citation>
    <scope>NUCLEOTIDE SEQUENCE [LARGE SCALE GENOMIC DNA]</scope>
    <source>
        <strain evidence="2">CGMCC 1.16444</strain>
    </source>
</reference>
<protein>
    <submittedName>
        <fullName evidence="1">Uncharacterized protein</fullName>
    </submittedName>
</protein>
<sequence>MSTTTTIEPLHQRIRSGQVRPGDDLRMAKELGIGKEEPARLALCTEALAGSVHAALDLWRALMPGRPLRIQVTHTPSALKMCAHLLSEHRAH</sequence>
<evidence type="ECO:0000313" key="2">
    <source>
        <dbReference type="Proteomes" id="UP001595796"/>
    </source>
</evidence>
<proteinExistence type="predicted"/>
<comment type="caution">
    <text evidence="1">The sequence shown here is derived from an EMBL/GenBank/DDBJ whole genome shotgun (WGS) entry which is preliminary data.</text>
</comment>
<evidence type="ECO:0000313" key="1">
    <source>
        <dbReference type="EMBL" id="MFC5069017.1"/>
    </source>
</evidence>
<organism evidence="1 2">
    <name type="scientific">Flaviflagellibacter deserti</name>
    <dbReference type="NCBI Taxonomy" id="2267266"/>
    <lineage>
        <taxon>Bacteria</taxon>
        <taxon>Pseudomonadati</taxon>
        <taxon>Pseudomonadota</taxon>
        <taxon>Alphaproteobacteria</taxon>
        <taxon>Hyphomicrobiales</taxon>
        <taxon>Flaviflagellibacter</taxon>
    </lineage>
</organism>
<name>A0ABV9Z4G5_9HYPH</name>
<dbReference type="EMBL" id="JBHSJF010000006">
    <property type="protein sequence ID" value="MFC5069017.1"/>
    <property type="molecule type" value="Genomic_DNA"/>
</dbReference>
<accession>A0ABV9Z4G5</accession>